<feature type="domain" description="M23ase beta-sheet core" evidence="1">
    <location>
        <begin position="81"/>
        <end position="179"/>
    </location>
</feature>
<dbReference type="GO" id="GO:0004222">
    <property type="term" value="F:metalloendopeptidase activity"/>
    <property type="evidence" value="ECO:0007669"/>
    <property type="project" value="TreeGrafter"/>
</dbReference>
<dbReference type="InterPro" id="IPR006311">
    <property type="entry name" value="TAT_signal"/>
</dbReference>
<dbReference type="RefSeq" id="WP_053838863.1">
    <property type="nucleotide sequence ID" value="NZ_CP076251.1"/>
</dbReference>
<dbReference type="AlphaFoldDB" id="A0A0K3A2L7"/>
<protein>
    <submittedName>
        <fullName evidence="2">Membrane-bound metalloendopeptidase</fullName>
    </submittedName>
</protein>
<dbReference type="PANTHER" id="PTHR21666:SF268">
    <property type="entry name" value="PEPTIDASE M23 DOMAIN-CONTAINING PROTEIN"/>
    <property type="match status" value="1"/>
</dbReference>
<dbReference type="SUPFAM" id="SSF51261">
    <property type="entry name" value="Duplicated hybrid motif"/>
    <property type="match status" value="1"/>
</dbReference>
<gene>
    <name evidence="2" type="ORF">XTPLMG730_2893</name>
</gene>
<name>A0A0K3A2L7_9XANT</name>
<sequence length="187" mass="20307">MSAAPPLPARRLRRWLLRAAALACTALALAWAWQQPWALRARAGWELARQPPPTALRMPVQGVDPRRVAATFGAPRGRDRQHAGVDIFARRGTPVLSATRGIVVTIAERGLGGRQVWVMGPARQRHYYAHLQDWSPGLQVGDLVEPGDPLGSVGDSGNARGTPPHLHYGVYAEGGTYDPLPLLRAAR</sequence>
<dbReference type="EMBL" id="CXOJ01000073">
    <property type="protein sequence ID" value="CTP90674.1"/>
    <property type="molecule type" value="Genomic_DNA"/>
</dbReference>
<reference evidence="2 3" key="1">
    <citation type="submission" date="2015-07" db="EMBL/GenBank/DDBJ databases">
        <authorList>
            <person name="Noorani M."/>
        </authorList>
    </citation>
    <scope>NUCLEOTIDE SEQUENCE [LARGE SCALE GENOMIC DNA]</scope>
    <source>
        <strain evidence="2">LMG730</strain>
    </source>
</reference>
<dbReference type="InterPro" id="IPR050570">
    <property type="entry name" value="Cell_wall_metabolism_enzyme"/>
</dbReference>
<evidence type="ECO:0000259" key="1">
    <source>
        <dbReference type="Pfam" id="PF01551"/>
    </source>
</evidence>
<dbReference type="Proteomes" id="UP000045978">
    <property type="component" value="Unassembled WGS sequence"/>
</dbReference>
<organism evidence="2 3">
    <name type="scientific">Xanthomonas graminis pv. phlei</name>
    <dbReference type="NCBI Taxonomy" id="487906"/>
    <lineage>
        <taxon>Bacteria</taxon>
        <taxon>Pseudomonadati</taxon>
        <taxon>Pseudomonadota</taxon>
        <taxon>Gammaproteobacteria</taxon>
        <taxon>Lysobacterales</taxon>
        <taxon>Lysobacteraceae</taxon>
        <taxon>Xanthomonas</taxon>
        <taxon>Xanthomonas translucens group</taxon>
        <taxon>Xanthomonas graminis</taxon>
    </lineage>
</organism>
<dbReference type="Gene3D" id="2.70.70.10">
    <property type="entry name" value="Glucose Permease (Domain IIA)"/>
    <property type="match status" value="1"/>
</dbReference>
<dbReference type="PROSITE" id="PS51318">
    <property type="entry name" value="TAT"/>
    <property type="match status" value="1"/>
</dbReference>
<dbReference type="PANTHER" id="PTHR21666">
    <property type="entry name" value="PEPTIDASE-RELATED"/>
    <property type="match status" value="1"/>
</dbReference>
<proteinExistence type="predicted"/>
<dbReference type="InterPro" id="IPR016047">
    <property type="entry name" value="M23ase_b-sheet_dom"/>
</dbReference>
<dbReference type="CDD" id="cd12797">
    <property type="entry name" value="M23_peptidase"/>
    <property type="match status" value="1"/>
</dbReference>
<dbReference type="InterPro" id="IPR011055">
    <property type="entry name" value="Dup_hybrid_motif"/>
</dbReference>
<dbReference type="Pfam" id="PF01551">
    <property type="entry name" value="Peptidase_M23"/>
    <property type="match status" value="1"/>
</dbReference>
<evidence type="ECO:0000313" key="3">
    <source>
        <dbReference type="Proteomes" id="UP000045978"/>
    </source>
</evidence>
<evidence type="ECO:0000313" key="2">
    <source>
        <dbReference type="EMBL" id="CTP90674.1"/>
    </source>
</evidence>
<accession>A0A0K3A2L7</accession>